<evidence type="ECO:0000313" key="4">
    <source>
        <dbReference type="Proteomes" id="UP000326780"/>
    </source>
</evidence>
<reference evidence="3 4" key="1">
    <citation type="submission" date="2019-10" db="EMBL/GenBank/DDBJ databases">
        <title>Complete genome sequence of Variovorax paradoxus 5C-2.</title>
        <authorList>
            <person name="Gogoleva N.E."/>
            <person name="Balkin A.S."/>
        </authorList>
    </citation>
    <scope>NUCLEOTIDE SEQUENCE [LARGE SCALE GENOMIC DNA]</scope>
    <source>
        <strain evidence="3 4">5C-2</strain>
    </source>
</reference>
<dbReference type="GO" id="GO:0009289">
    <property type="term" value="C:pilus"/>
    <property type="evidence" value="ECO:0007669"/>
    <property type="project" value="InterPro"/>
</dbReference>
<keyword evidence="1" id="KW-0732">Signal</keyword>
<dbReference type="InterPro" id="IPR050263">
    <property type="entry name" value="Bact_Fimbrial_Adh_Pro"/>
</dbReference>
<proteinExistence type="predicted"/>
<evidence type="ECO:0000259" key="2">
    <source>
        <dbReference type="Pfam" id="PF00419"/>
    </source>
</evidence>
<gene>
    <name evidence="3" type="ORF">GFK26_03190</name>
</gene>
<dbReference type="InterPro" id="IPR000259">
    <property type="entry name" value="Adhesion_dom_fimbrial"/>
</dbReference>
<feature type="domain" description="Fimbrial-type adhesion" evidence="2">
    <location>
        <begin position="30"/>
        <end position="185"/>
    </location>
</feature>
<dbReference type="AlphaFoldDB" id="A0A5Q0LZ25"/>
<name>A0A5Q0LZ25_VARPD</name>
<feature type="chain" id="PRO_5024890407" evidence="1">
    <location>
        <begin position="25"/>
        <end position="185"/>
    </location>
</feature>
<dbReference type="EMBL" id="CP045644">
    <property type="protein sequence ID" value="QFZ81847.1"/>
    <property type="molecule type" value="Genomic_DNA"/>
</dbReference>
<feature type="signal peptide" evidence="1">
    <location>
        <begin position="1"/>
        <end position="24"/>
    </location>
</feature>
<accession>A0A5Q0LZ25</accession>
<dbReference type="InterPro" id="IPR008966">
    <property type="entry name" value="Adhesion_dom_sf"/>
</dbReference>
<dbReference type="Proteomes" id="UP000326780">
    <property type="component" value="Chromosome"/>
</dbReference>
<dbReference type="RefSeq" id="WP_153280810.1">
    <property type="nucleotide sequence ID" value="NZ_CP045644.1"/>
</dbReference>
<dbReference type="PANTHER" id="PTHR33420">
    <property type="entry name" value="FIMBRIAL SUBUNIT ELFA-RELATED"/>
    <property type="match status" value="1"/>
</dbReference>
<sequence>MQKGSFFKAAAVAATMVLSQGALAADGTVNFTGEIVDTLCSIAPGSQNLTVALGKVSRTVFDGATAGTAVAGKKSTPAKFSIDLLGCGASAKGATVTFTGTADLDDASNLRLANAGQVGVGAASGVAIELGDSAGTKIPLGSPSAVYTLGQGDNALKFQAAYVATRSAVTVGPANSVAQFTIAYK</sequence>
<dbReference type="InterPro" id="IPR036937">
    <property type="entry name" value="Adhesion_dom_fimbrial_sf"/>
</dbReference>
<evidence type="ECO:0000313" key="3">
    <source>
        <dbReference type="EMBL" id="QFZ81847.1"/>
    </source>
</evidence>
<protein>
    <submittedName>
        <fullName evidence="3">Fimbrial protein</fullName>
    </submittedName>
</protein>
<dbReference type="Gene3D" id="2.60.40.1090">
    <property type="entry name" value="Fimbrial-type adhesion domain"/>
    <property type="match status" value="1"/>
</dbReference>
<dbReference type="PANTHER" id="PTHR33420:SF26">
    <property type="entry name" value="FIMBRIAL SUBUNIT"/>
    <property type="match status" value="1"/>
</dbReference>
<evidence type="ECO:0000256" key="1">
    <source>
        <dbReference type="SAM" id="SignalP"/>
    </source>
</evidence>
<organism evidence="3 4">
    <name type="scientific">Variovorax paradoxus</name>
    <dbReference type="NCBI Taxonomy" id="34073"/>
    <lineage>
        <taxon>Bacteria</taxon>
        <taxon>Pseudomonadati</taxon>
        <taxon>Pseudomonadota</taxon>
        <taxon>Betaproteobacteria</taxon>
        <taxon>Burkholderiales</taxon>
        <taxon>Comamonadaceae</taxon>
        <taxon>Variovorax</taxon>
    </lineage>
</organism>
<dbReference type="SUPFAM" id="SSF49401">
    <property type="entry name" value="Bacterial adhesins"/>
    <property type="match status" value="1"/>
</dbReference>
<dbReference type="GO" id="GO:0043709">
    <property type="term" value="P:cell adhesion involved in single-species biofilm formation"/>
    <property type="evidence" value="ECO:0007669"/>
    <property type="project" value="TreeGrafter"/>
</dbReference>
<dbReference type="Pfam" id="PF00419">
    <property type="entry name" value="Fimbrial"/>
    <property type="match status" value="1"/>
</dbReference>